<evidence type="ECO:0000313" key="1">
    <source>
        <dbReference type="EMBL" id="ARF75148.1"/>
    </source>
</evidence>
<dbReference type="Proteomes" id="UP000192251">
    <property type="component" value="Chromosome"/>
</dbReference>
<gene>
    <name evidence="1" type="ORF">B7C62_25075</name>
</gene>
<name>A0ABC8BZ99_9ACTN</name>
<dbReference type="InterPro" id="IPR038765">
    <property type="entry name" value="Papain-like_cys_pep_sf"/>
</dbReference>
<keyword evidence="2" id="KW-1185">Reference proteome</keyword>
<organism evidence="1 2">
    <name type="scientific">Kitasatospora albolonga</name>
    <dbReference type="NCBI Taxonomy" id="68173"/>
    <lineage>
        <taxon>Bacteria</taxon>
        <taxon>Bacillati</taxon>
        <taxon>Actinomycetota</taxon>
        <taxon>Actinomycetes</taxon>
        <taxon>Kitasatosporales</taxon>
        <taxon>Streptomycetaceae</taxon>
        <taxon>Kitasatospora</taxon>
    </lineage>
</organism>
<dbReference type="RefSeq" id="WP_084749192.1">
    <property type="nucleotide sequence ID" value="NZ_CP020563.1"/>
</dbReference>
<dbReference type="KEGG" id="kab:B7C62_25075"/>
<dbReference type="SUPFAM" id="SSF54001">
    <property type="entry name" value="Cysteine proteinases"/>
    <property type="match status" value="1"/>
</dbReference>
<dbReference type="AlphaFoldDB" id="A0ABC8BZ99"/>
<evidence type="ECO:0008006" key="3">
    <source>
        <dbReference type="Google" id="ProtNLM"/>
    </source>
</evidence>
<reference evidence="1 2" key="1">
    <citation type="submission" date="2017-04" db="EMBL/GenBank/DDBJ databases">
        <title>The complete genome sequence of Streptomyces albolongus YIM 101047, the producer of novel bafilomycins and novel odoriferous sesquiterpenoids.</title>
        <authorList>
            <person name="Yin M."/>
            <person name="Jiang Y."/>
        </authorList>
    </citation>
    <scope>NUCLEOTIDE SEQUENCE [LARGE SCALE GENOMIC DNA]</scope>
    <source>
        <strain evidence="1 2">YIM 101047</strain>
    </source>
</reference>
<proteinExistence type="predicted"/>
<dbReference type="EMBL" id="CP020563">
    <property type="protein sequence ID" value="ARF75148.1"/>
    <property type="molecule type" value="Genomic_DNA"/>
</dbReference>
<accession>A0ABC8BZ99</accession>
<sequence length="174" mass="19262">MEQHVETVRTENAIAWARQHLGTTSYASRCLAFVEDAYERSNELELFGGDFAAESAALYAARDNDGEPPAGAFVFYDFHGEMLGRRQNWGHVGLCVGDGLVIHAWDEVRTDHYRQIPALVVPPGWDAPRWAGWTPVQRVLEGCRPKDWTPEGDAATAARRMQAARFGDGTTATA</sequence>
<evidence type="ECO:0000313" key="2">
    <source>
        <dbReference type="Proteomes" id="UP000192251"/>
    </source>
</evidence>
<protein>
    <recommendedName>
        <fullName evidence="3">NlpC/P60 domain-containing protein</fullName>
    </recommendedName>
</protein>
<dbReference type="Gene3D" id="3.90.1720.10">
    <property type="entry name" value="endopeptidase domain like (from Nostoc punctiforme)"/>
    <property type="match status" value="1"/>
</dbReference>